<evidence type="ECO:0008006" key="4">
    <source>
        <dbReference type="Google" id="ProtNLM"/>
    </source>
</evidence>
<gene>
    <name evidence="2" type="ordered locus">Weevi_1134</name>
</gene>
<feature type="signal peptide" evidence="1">
    <location>
        <begin position="1"/>
        <end position="21"/>
    </location>
</feature>
<evidence type="ECO:0000313" key="2">
    <source>
        <dbReference type="EMBL" id="ADX67843.1"/>
    </source>
</evidence>
<evidence type="ECO:0000256" key="1">
    <source>
        <dbReference type="SAM" id="SignalP"/>
    </source>
</evidence>
<dbReference type="InterPro" id="IPR021457">
    <property type="entry name" value="DUF3108"/>
</dbReference>
<keyword evidence="3" id="KW-1185">Reference proteome</keyword>
<dbReference type="Proteomes" id="UP000008641">
    <property type="component" value="Chromosome"/>
</dbReference>
<feature type="chain" id="PRO_5003257812" description="DUF3108 domain-containing protein" evidence="1">
    <location>
        <begin position="22"/>
        <end position="256"/>
    </location>
</feature>
<evidence type="ECO:0000313" key="3">
    <source>
        <dbReference type="Proteomes" id="UP000008641"/>
    </source>
</evidence>
<dbReference type="HOGENOM" id="CLU_073797_0_0_10"/>
<keyword evidence="1" id="KW-0732">Signal</keyword>
<organism evidence="2 3">
    <name type="scientific">Weeksella virosa (strain ATCC 43766 / DSM 16922 / JCM 21250 / CCUG 30538 / CDC 9751 / IAM 14551 / NBRC 16016 / NCTC 11634 / CL345/78)</name>
    <dbReference type="NCBI Taxonomy" id="865938"/>
    <lineage>
        <taxon>Bacteria</taxon>
        <taxon>Pseudomonadati</taxon>
        <taxon>Bacteroidota</taxon>
        <taxon>Flavobacteriia</taxon>
        <taxon>Flavobacteriales</taxon>
        <taxon>Weeksellaceae</taxon>
        <taxon>Weeksella</taxon>
    </lineage>
</organism>
<dbReference type="eggNOG" id="ENOG502ZB4S">
    <property type="taxonomic scope" value="Bacteria"/>
</dbReference>
<dbReference type="STRING" id="865938.Weevi_1134"/>
<sequence length="256" mass="29909">MYMKRIYSVLFVFMLMISTQAQFNFKSGEFLKYRIHYSGLNAGFATLNVKNMKYDGRDHFHIVGKGSSSGAVRAFYKVDDVYETFIDKSIFKPTKFIRNISEGGYERYQIYYFNHSDQYAIVDDVKRNKSASVKFFGEAYDLLSVVYSLRNEDHTKLVEGQFLDRNIFLGDETYKFRIKILGREEKKTKFGKINTIMIRPYVQEGRVFKESESVTMWITDDANMIPVSVKASLVVGSLNADIYEYKNLKYPINFVK</sequence>
<protein>
    <recommendedName>
        <fullName evidence="4">DUF3108 domain-containing protein</fullName>
    </recommendedName>
</protein>
<dbReference type="Pfam" id="PF11306">
    <property type="entry name" value="DUF3108"/>
    <property type="match status" value="1"/>
</dbReference>
<dbReference type="AlphaFoldDB" id="F0P2K4"/>
<dbReference type="EMBL" id="CP002455">
    <property type="protein sequence ID" value="ADX67843.1"/>
    <property type="molecule type" value="Genomic_DNA"/>
</dbReference>
<reference evidence="3" key="2">
    <citation type="journal article" date="2011" name="Stand. Genomic Sci.">
        <title>Complete genome sequence of Weeksella virosa type strain (9751T).</title>
        <authorList>
            <person name="Lang E."/>
            <person name="Teshima H."/>
            <person name="Lucas S."/>
            <person name="Lapidus A."/>
            <person name="Hammon N."/>
            <person name="Deshpande S."/>
            <person name="Nolan M."/>
            <person name="Cheng J."/>
            <person name="Pitluck S."/>
            <person name="Liolios K."/>
            <person name="Pagani I."/>
            <person name="Mikhailova N."/>
            <person name="Ivanova N."/>
            <person name="Mavromatis K."/>
            <person name="Pati A."/>
            <person name="Tapia R."/>
            <person name="Han C."/>
            <person name="Goodwin L."/>
            <person name="Chen A."/>
            <person name="Palaniappan K."/>
            <person name="Land M."/>
            <person name="Hauser L."/>
            <person name="Chang Y."/>
            <person name="Jeffries C."/>
            <person name="Brambilla E."/>
            <person name="Kopitz M."/>
            <person name="Rohde M."/>
            <person name="Goker M."/>
            <person name="Tindall B."/>
            <person name="Detter J."/>
            <person name="Woyke T."/>
            <person name="Bristow J."/>
            <person name="Eisen J."/>
            <person name="Markowitz V."/>
            <person name="Hugenholtz P."/>
            <person name="Klenk H."/>
            <person name="Kyrpides N."/>
        </authorList>
    </citation>
    <scope>NUCLEOTIDE SEQUENCE [LARGE SCALE GENOMIC DNA]</scope>
    <source>
        <strain evidence="3">ATCC 43766 / DSM 16922 / JCM 21250 / NBRC 16016 / NCTC 11634 / CL345/78</strain>
    </source>
</reference>
<reference evidence="2 3" key="1">
    <citation type="journal article" date="2011" name="Stand. Genomic Sci.">
        <title>Complete genome sequence of Weeksella virosa type strain (9751).</title>
        <authorList>
            <person name="Lang E."/>
            <person name="Teshima H."/>
            <person name="Lucas S."/>
            <person name="Lapidus A."/>
            <person name="Hammon N."/>
            <person name="Deshpande S."/>
            <person name="Nolan M."/>
            <person name="Cheng J.F."/>
            <person name="Pitluck S."/>
            <person name="Liolios K."/>
            <person name="Pagani I."/>
            <person name="Mikhailova N."/>
            <person name="Ivanova N."/>
            <person name="Mavromatis K."/>
            <person name="Pati A."/>
            <person name="Tapia R."/>
            <person name="Han C."/>
            <person name="Goodwin L."/>
            <person name="Chen A."/>
            <person name="Palaniappan K."/>
            <person name="Land M."/>
            <person name="Hauser L."/>
            <person name="Chang Y.J."/>
            <person name="Jeffries C.D."/>
            <person name="Brambilla E.M."/>
            <person name="Kopitz M."/>
            <person name="Rohde M."/>
            <person name="Goker M."/>
            <person name="Tindall B.J."/>
            <person name="Detter J.C."/>
            <person name="Woyke T."/>
            <person name="Bristow J."/>
            <person name="Eisen J.A."/>
            <person name="Markowitz V."/>
            <person name="Hugenholtz P."/>
            <person name="Klenk H.P."/>
            <person name="Kyrpides N.C."/>
        </authorList>
    </citation>
    <scope>NUCLEOTIDE SEQUENCE [LARGE SCALE GENOMIC DNA]</scope>
    <source>
        <strain evidence="3">ATCC 43766 / DSM 16922 / JCM 21250 / NBRC 16016 / NCTC 11634 / CL345/78</strain>
    </source>
</reference>
<proteinExistence type="predicted"/>
<name>F0P2K4_WEEVC</name>
<dbReference type="KEGG" id="wvi:Weevi_1134"/>
<accession>F0P2K4</accession>